<dbReference type="RefSeq" id="WP_255333391.1">
    <property type="nucleotide sequence ID" value="NZ_VOTZ01000029.1"/>
</dbReference>
<dbReference type="Proteomes" id="UP001524383">
    <property type="component" value="Unassembled WGS sequence"/>
</dbReference>
<comment type="caution">
    <text evidence="1">The sequence shown here is derived from an EMBL/GenBank/DDBJ whole genome shotgun (WGS) entry which is preliminary data.</text>
</comment>
<evidence type="ECO:0000313" key="1">
    <source>
        <dbReference type="EMBL" id="MCQ1539422.1"/>
    </source>
</evidence>
<protein>
    <recommendedName>
        <fullName evidence="3">DUF892 family protein</fullName>
    </recommendedName>
</protein>
<sequence>MARTSTKQAKTPLLDTLDGERARIVLYQLIRDDPGLAPHAKAIARTFLESVEIERVADALSSEIEAIEIEDIWESSGRQRDGPYLHPSERAYEMLEEIVEGYMHELRSYAKRGMAKAGREYCKGIILGLWHIKTESHADILEELPDEITDFIGTVIEEWEKMVSIPDERAILHKWMEQKGIIP</sequence>
<organism evidence="1 2">
    <name type="scientific">Methanocalculus taiwanensis</name>
    <dbReference type="NCBI Taxonomy" id="106207"/>
    <lineage>
        <taxon>Archaea</taxon>
        <taxon>Methanobacteriati</taxon>
        <taxon>Methanobacteriota</taxon>
        <taxon>Stenosarchaea group</taxon>
        <taxon>Methanomicrobia</taxon>
        <taxon>Methanomicrobiales</taxon>
        <taxon>Methanocalculaceae</taxon>
        <taxon>Methanocalculus</taxon>
    </lineage>
</organism>
<dbReference type="EMBL" id="VOTZ01000029">
    <property type="protein sequence ID" value="MCQ1539422.1"/>
    <property type="molecule type" value="Genomic_DNA"/>
</dbReference>
<dbReference type="AlphaFoldDB" id="A0ABD4TP57"/>
<evidence type="ECO:0000313" key="2">
    <source>
        <dbReference type="Proteomes" id="UP001524383"/>
    </source>
</evidence>
<keyword evidence="2" id="KW-1185">Reference proteome</keyword>
<gene>
    <name evidence="1" type="ORF">FTO68_10570</name>
</gene>
<reference evidence="1 2" key="1">
    <citation type="submission" date="2019-08" db="EMBL/GenBank/DDBJ databases">
        <authorList>
            <person name="Chen S.-C."/>
            <person name="Lai M.-C."/>
            <person name="You Y.-T."/>
        </authorList>
    </citation>
    <scope>NUCLEOTIDE SEQUENCE [LARGE SCALE GENOMIC DNA]</scope>
    <source>
        <strain evidence="1 2">P2F9704a</strain>
    </source>
</reference>
<name>A0ABD4TP57_9EURY</name>
<accession>A0ABD4TP57</accession>
<proteinExistence type="predicted"/>
<evidence type="ECO:0008006" key="3">
    <source>
        <dbReference type="Google" id="ProtNLM"/>
    </source>
</evidence>